<keyword evidence="3 5" id="KW-0687">Ribonucleoprotein</keyword>
<dbReference type="GO" id="GO:0015935">
    <property type="term" value="C:small ribosomal subunit"/>
    <property type="evidence" value="ECO:0007669"/>
    <property type="project" value="UniProtKB-UniRule"/>
</dbReference>
<sequence length="102" mass="11717">MQKARIRLTGTDYQKVEEVCEKIKEIAERTGVNLAGPIPLPTRKLVVPIRKSPDGEGTATWDRWQMRVHKRLIDLDADERALRQLMRTQVPKDIGIEIVLES</sequence>
<dbReference type="PRINTS" id="PR00971">
    <property type="entry name" value="RIBOSOMALS10"/>
</dbReference>
<dbReference type="Gene3D" id="3.30.70.600">
    <property type="entry name" value="Ribosomal protein S10 domain"/>
    <property type="match status" value="1"/>
</dbReference>
<comment type="subunit">
    <text evidence="5">Part of the 30S ribosomal subunit.</text>
</comment>
<gene>
    <name evidence="5" type="primary">rps10</name>
    <name evidence="7" type="ORF">DLD82_14760</name>
</gene>
<dbReference type="SMART" id="SM01403">
    <property type="entry name" value="Ribosomal_S10"/>
    <property type="match status" value="1"/>
</dbReference>
<comment type="function">
    <text evidence="5">Involved in the binding of tRNA to the ribosomes.</text>
</comment>
<dbReference type="InterPro" id="IPR027486">
    <property type="entry name" value="Ribosomal_uS10_dom"/>
</dbReference>
<dbReference type="RefSeq" id="WP_011448589.1">
    <property type="nucleotide sequence ID" value="NZ_CP176366.1"/>
</dbReference>
<dbReference type="SUPFAM" id="SSF54999">
    <property type="entry name" value="Ribosomal protein S10"/>
    <property type="match status" value="1"/>
</dbReference>
<dbReference type="PANTHER" id="PTHR11700">
    <property type="entry name" value="30S RIBOSOMAL PROTEIN S10 FAMILY MEMBER"/>
    <property type="match status" value="1"/>
</dbReference>
<dbReference type="NCBIfam" id="TIGR01046">
    <property type="entry name" value="uS10_euk_arch"/>
    <property type="match status" value="1"/>
</dbReference>
<evidence type="ECO:0000313" key="7">
    <source>
        <dbReference type="EMBL" id="PWR70756.1"/>
    </source>
</evidence>
<comment type="caution">
    <text evidence="7">The sequence shown here is derived from an EMBL/GenBank/DDBJ whole genome shotgun (WGS) entry which is preliminary data.</text>
</comment>
<dbReference type="HAMAP" id="MF_00508">
    <property type="entry name" value="Ribosomal_uS10"/>
    <property type="match status" value="1"/>
</dbReference>
<dbReference type="InterPro" id="IPR018268">
    <property type="entry name" value="Ribosomal_uS10_CS"/>
</dbReference>
<proteinExistence type="inferred from homology"/>
<keyword evidence="8" id="KW-1185">Reference proteome</keyword>
<evidence type="ECO:0000256" key="3">
    <source>
        <dbReference type="ARBA" id="ARBA00023274"/>
    </source>
</evidence>
<dbReference type="EMBL" id="QGMZ01000039">
    <property type="protein sequence ID" value="PWR70756.1"/>
    <property type="molecule type" value="Genomic_DNA"/>
</dbReference>
<dbReference type="AlphaFoldDB" id="A0A2V2MZC4"/>
<feature type="domain" description="Small ribosomal subunit protein uS10" evidence="6">
    <location>
        <begin position="5"/>
        <end position="99"/>
    </location>
</feature>
<dbReference type="FunFam" id="3.30.70.600:FF:000004">
    <property type="entry name" value="30S ribosomal protein S10"/>
    <property type="match status" value="1"/>
</dbReference>
<evidence type="ECO:0000256" key="1">
    <source>
        <dbReference type="ARBA" id="ARBA00007102"/>
    </source>
</evidence>
<evidence type="ECO:0000256" key="2">
    <source>
        <dbReference type="ARBA" id="ARBA00022980"/>
    </source>
</evidence>
<evidence type="ECO:0000256" key="5">
    <source>
        <dbReference type="HAMAP-Rule" id="MF_00508"/>
    </source>
</evidence>
<evidence type="ECO:0000256" key="4">
    <source>
        <dbReference type="ARBA" id="ARBA00035162"/>
    </source>
</evidence>
<protein>
    <recommendedName>
        <fullName evidence="4 5">Small ribosomal subunit protein uS10</fullName>
    </recommendedName>
</protein>
<dbReference type="PROSITE" id="PS00361">
    <property type="entry name" value="RIBOSOMAL_S10"/>
    <property type="match status" value="1"/>
</dbReference>
<accession>A0A2V2MZC4</accession>
<dbReference type="OrthoDB" id="371736at2157"/>
<dbReference type="InterPro" id="IPR005729">
    <property type="entry name" value="Ribosomal_uS10_euk/arc"/>
</dbReference>
<organism evidence="7 8">
    <name type="scientific">Methanospirillum stamsii</name>
    <dbReference type="NCBI Taxonomy" id="1277351"/>
    <lineage>
        <taxon>Archaea</taxon>
        <taxon>Methanobacteriati</taxon>
        <taxon>Methanobacteriota</taxon>
        <taxon>Stenosarchaea group</taxon>
        <taxon>Methanomicrobia</taxon>
        <taxon>Methanomicrobiales</taxon>
        <taxon>Methanospirillaceae</taxon>
        <taxon>Methanospirillum</taxon>
    </lineage>
</organism>
<dbReference type="Proteomes" id="UP000245934">
    <property type="component" value="Unassembled WGS sequence"/>
</dbReference>
<dbReference type="GeneID" id="65567927"/>
<dbReference type="GO" id="GO:0006412">
    <property type="term" value="P:translation"/>
    <property type="evidence" value="ECO:0007669"/>
    <property type="project" value="UniProtKB-UniRule"/>
</dbReference>
<dbReference type="SMR" id="A0A2V2MZC4"/>
<dbReference type="GO" id="GO:0000049">
    <property type="term" value="F:tRNA binding"/>
    <property type="evidence" value="ECO:0007669"/>
    <property type="project" value="UniProtKB-UniRule"/>
</dbReference>
<dbReference type="InterPro" id="IPR036838">
    <property type="entry name" value="Ribosomal_uS10_dom_sf"/>
</dbReference>
<dbReference type="GO" id="GO:0003735">
    <property type="term" value="F:structural constituent of ribosome"/>
    <property type="evidence" value="ECO:0007669"/>
    <property type="project" value="UniProtKB-UniRule"/>
</dbReference>
<reference evidence="7 8" key="1">
    <citation type="submission" date="2018-05" db="EMBL/GenBank/DDBJ databases">
        <title>Draft genome of Methanospirillum stamsii Pt1.</title>
        <authorList>
            <person name="Dueholm M.S."/>
            <person name="Nielsen P.H."/>
            <person name="Bakmann L.F."/>
            <person name="Otzen D.E."/>
        </authorList>
    </citation>
    <scope>NUCLEOTIDE SEQUENCE [LARGE SCALE GENOMIC DNA]</scope>
    <source>
        <strain evidence="7 8">Pt1</strain>
    </source>
</reference>
<evidence type="ECO:0000313" key="8">
    <source>
        <dbReference type="Proteomes" id="UP000245934"/>
    </source>
</evidence>
<evidence type="ECO:0000259" key="6">
    <source>
        <dbReference type="SMART" id="SM01403"/>
    </source>
</evidence>
<dbReference type="Pfam" id="PF00338">
    <property type="entry name" value="Ribosomal_S10"/>
    <property type="match status" value="1"/>
</dbReference>
<comment type="similarity">
    <text evidence="1 5">Belongs to the universal ribosomal protein uS10 family.</text>
</comment>
<dbReference type="InterPro" id="IPR001848">
    <property type="entry name" value="Ribosomal_uS10"/>
</dbReference>
<keyword evidence="2 5" id="KW-0689">Ribosomal protein</keyword>
<name>A0A2V2MZC4_9EURY</name>